<dbReference type="InterPro" id="IPR013783">
    <property type="entry name" value="Ig-like_fold"/>
</dbReference>
<keyword evidence="3" id="KW-1185">Reference proteome</keyword>
<dbReference type="EMBL" id="AWVH01000024">
    <property type="protein sequence ID" value="ERJ93588.1"/>
    <property type="molecule type" value="Genomic_DNA"/>
</dbReference>
<feature type="repeat" description="TPR" evidence="1">
    <location>
        <begin position="242"/>
        <end position="275"/>
    </location>
</feature>
<dbReference type="InterPro" id="IPR019734">
    <property type="entry name" value="TPR_rpt"/>
</dbReference>
<comment type="caution">
    <text evidence="2">The sequence shown here is derived from an EMBL/GenBank/DDBJ whole genome shotgun (WGS) entry which is preliminary data.</text>
</comment>
<keyword evidence="1" id="KW-0802">TPR repeat</keyword>
<dbReference type="InterPro" id="IPR011990">
    <property type="entry name" value="TPR-like_helical_dom_sf"/>
</dbReference>
<dbReference type="SUPFAM" id="SSF48452">
    <property type="entry name" value="TPR-like"/>
    <property type="match status" value="1"/>
</dbReference>
<organism evidence="2 3">
    <name type="scientific">Treponema lecithinolyticum ATCC 700332</name>
    <dbReference type="NCBI Taxonomy" id="1321815"/>
    <lineage>
        <taxon>Bacteria</taxon>
        <taxon>Pseudomonadati</taxon>
        <taxon>Spirochaetota</taxon>
        <taxon>Spirochaetia</taxon>
        <taxon>Spirochaetales</taxon>
        <taxon>Treponemataceae</taxon>
        <taxon>Treponema</taxon>
    </lineage>
</organism>
<sequence>MYAAVAAQSKPIVLHITASALETDGEISVRWQMDKQSTQSVSRLLVFRSTDGIIKTIDENAVPHAVLSAGSTEYRDKVSDTSSTYYYAVIAEQSDGSAYNIVIPSVNATLTGVTLALSAQPLTTNDEKELFAEPSPVPVKTPVTLRKRPLPRLNILPNIVPEQNAYPKSGEIQSNYNAYDINTDENIKADILEQEKNDELLSGDDYTLFAIINERFTPKDWENAEKDLRRFLHINRSEEVNARAFFYLGQALYFNGKYRQALECFQNSQRFFPVLSKKWSERALDRYRTE</sequence>
<gene>
    <name evidence="2" type="ORF">HMPREF9193_00877</name>
</gene>
<dbReference type="Proteomes" id="UP000016649">
    <property type="component" value="Unassembled WGS sequence"/>
</dbReference>
<dbReference type="Gene3D" id="1.25.40.10">
    <property type="entry name" value="Tetratricopeptide repeat domain"/>
    <property type="match status" value="1"/>
</dbReference>
<dbReference type="PROSITE" id="PS50005">
    <property type="entry name" value="TPR"/>
    <property type="match status" value="1"/>
</dbReference>
<name>A0ABN0NZZ7_TRELE</name>
<proteinExistence type="predicted"/>
<evidence type="ECO:0000313" key="2">
    <source>
        <dbReference type="EMBL" id="ERJ93588.1"/>
    </source>
</evidence>
<protein>
    <submittedName>
        <fullName evidence="2">Tetratricopeptide repeat protein</fullName>
    </submittedName>
</protein>
<evidence type="ECO:0000313" key="3">
    <source>
        <dbReference type="Proteomes" id="UP000016649"/>
    </source>
</evidence>
<dbReference type="Gene3D" id="2.60.40.10">
    <property type="entry name" value="Immunoglobulins"/>
    <property type="match status" value="1"/>
</dbReference>
<evidence type="ECO:0000256" key="1">
    <source>
        <dbReference type="PROSITE-ProRule" id="PRU00339"/>
    </source>
</evidence>
<reference evidence="2 3" key="1">
    <citation type="submission" date="2013-08" db="EMBL/GenBank/DDBJ databases">
        <authorList>
            <person name="Weinstock G."/>
            <person name="Sodergren E."/>
            <person name="Wylie T."/>
            <person name="Fulton L."/>
            <person name="Fulton R."/>
            <person name="Fronick C."/>
            <person name="O'Laughlin M."/>
            <person name="Godfrey J."/>
            <person name="Miner T."/>
            <person name="Herter B."/>
            <person name="Appelbaum E."/>
            <person name="Cordes M."/>
            <person name="Lek S."/>
            <person name="Wollam A."/>
            <person name="Pepin K.H."/>
            <person name="Palsikar V.B."/>
            <person name="Mitreva M."/>
            <person name="Wilson R.K."/>
        </authorList>
    </citation>
    <scope>NUCLEOTIDE SEQUENCE [LARGE SCALE GENOMIC DNA]</scope>
    <source>
        <strain evidence="2 3">ATCC 700332</strain>
    </source>
</reference>
<accession>A0ABN0NZZ7</accession>
<dbReference type="SMART" id="SM00028">
    <property type="entry name" value="TPR"/>
    <property type="match status" value="1"/>
</dbReference>